<evidence type="ECO:0000313" key="10">
    <source>
        <dbReference type="EMBL" id="ROR35283.1"/>
    </source>
</evidence>
<dbReference type="EMBL" id="RJVJ01000003">
    <property type="protein sequence ID" value="ROR35283.1"/>
    <property type="molecule type" value="Genomic_DNA"/>
</dbReference>
<evidence type="ECO:0000256" key="5">
    <source>
        <dbReference type="ARBA" id="ARBA00022729"/>
    </source>
</evidence>
<proteinExistence type="inferred from homology"/>
<dbReference type="Proteomes" id="UP000267408">
    <property type="component" value="Unassembled WGS sequence"/>
</dbReference>
<accession>A0A8G1UE98</accession>
<dbReference type="InterPro" id="IPR011050">
    <property type="entry name" value="Pectin_lyase_fold/virulence"/>
</dbReference>
<evidence type="ECO:0000313" key="11">
    <source>
        <dbReference type="Proteomes" id="UP000267408"/>
    </source>
</evidence>
<evidence type="ECO:0000256" key="1">
    <source>
        <dbReference type="ARBA" id="ARBA00001913"/>
    </source>
</evidence>
<organism evidence="10 11">
    <name type="scientific">Kitasatospora cineracea</name>
    <dbReference type="NCBI Taxonomy" id="88074"/>
    <lineage>
        <taxon>Bacteria</taxon>
        <taxon>Bacillati</taxon>
        <taxon>Actinomycetota</taxon>
        <taxon>Actinomycetes</taxon>
        <taxon>Kitasatosporales</taxon>
        <taxon>Streptomycetaceae</taxon>
        <taxon>Kitasatospora</taxon>
    </lineage>
</organism>
<comment type="cofactor">
    <cofactor evidence="1">
        <name>Ca(2+)</name>
        <dbReference type="ChEBI" id="CHEBI:29108"/>
    </cofactor>
</comment>
<evidence type="ECO:0000256" key="7">
    <source>
        <dbReference type="ARBA" id="ARBA00023239"/>
    </source>
</evidence>
<dbReference type="InterPro" id="IPR052052">
    <property type="entry name" value="Polysaccharide_Lyase_9"/>
</dbReference>
<keyword evidence="6" id="KW-0106">Calcium</keyword>
<dbReference type="PANTHER" id="PTHR40088:SF1">
    <property type="entry name" value="PECTATE LYASE PEL9"/>
    <property type="match status" value="1"/>
</dbReference>
<evidence type="ECO:0000256" key="3">
    <source>
        <dbReference type="ARBA" id="ARBA00022525"/>
    </source>
</evidence>
<comment type="caution">
    <text evidence="10">The sequence shown here is derived from an EMBL/GenBank/DDBJ whole genome shotgun (WGS) entry which is preliminary data.</text>
</comment>
<name>A0A8G1UE98_9ACTN</name>
<protein>
    <recommendedName>
        <fullName evidence="12">Parallel beta helix pectate lyase-like protein</fullName>
    </recommendedName>
</protein>
<keyword evidence="7" id="KW-0456">Lyase</keyword>
<evidence type="ECO:0000256" key="4">
    <source>
        <dbReference type="ARBA" id="ARBA00022723"/>
    </source>
</evidence>
<dbReference type="GO" id="GO:0005576">
    <property type="term" value="C:extracellular region"/>
    <property type="evidence" value="ECO:0007669"/>
    <property type="project" value="UniProtKB-SubCell"/>
</dbReference>
<reference evidence="10 11" key="1">
    <citation type="submission" date="2018-11" db="EMBL/GenBank/DDBJ databases">
        <title>Sequencing the genomes of 1000 actinobacteria strains.</title>
        <authorList>
            <person name="Klenk H.-P."/>
        </authorList>
    </citation>
    <scope>NUCLEOTIDE SEQUENCE [LARGE SCALE GENOMIC DNA]</scope>
    <source>
        <strain evidence="10 11">DSM 44780</strain>
    </source>
</reference>
<feature type="region of interest" description="Disordered" evidence="9">
    <location>
        <begin position="84"/>
        <end position="149"/>
    </location>
</feature>
<keyword evidence="5" id="KW-0732">Signal</keyword>
<dbReference type="GO" id="GO:0046872">
    <property type="term" value="F:metal ion binding"/>
    <property type="evidence" value="ECO:0007669"/>
    <property type="project" value="UniProtKB-KW"/>
</dbReference>
<dbReference type="PANTHER" id="PTHR40088">
    <property type="entry name" value="PECTATE LYASE (EUROFUNG)"/>
    <property type="match status" value="1"/>
</dbReference>
<dbReference type="GO" id="GO:0016837">
    <property type="term" value="F:carbon-oxygen lyase activity, acting on polysaccharides"/>
    <property type="evidence" value="ECO:0007669"/>
    <property type="project" value="TreeGrafter"/>
</dbReference>
<comment type="subcellular location">
    <subcellularLocation>
        <location evidence="2">Secreted</location>
    </subcellularLocation>
</comment>
<feature type="compositionally biased region" description="Polar residues" evidence="9">
    <location>
        <begin position="91"/>
        <end position="100"/>
    </location>
</feature>
<dbReference type="AlphaFoldDB" id="A0A8G1UE98"/>
<evidence type="ECO:0000256" key="6">
    <source>
        <dbReference type="ARBA" id="ARBA00022837"/>
    </source>
</evidence>
<dbReference type="InterPro" id="IPR012334">
    <property type="entry name" value="Pectin_lyas_fold"/>
</dbReference>
<evidence type="ECO:0000256" key="9">
    <source>
        <dbReference type="SAM" id="MobiDB-lite"/>
    </source>
</evidence>
<evidence type="ECO:0000256" key="8">
    <source>
        <dbReference type="ARBA" id="ARBA00038263"/>
    </source>
</evidence>
<evidence type="ECO:0008006" key="12">
    <source>
        <dbReference type="Google" id="ProtNLM"/>
    </source>
</evidence>
<sequence>MTVDSNWSYGNGNGFTLGGGNGRAAVAHLVVNNAAWDNSGLGFNDEGNPGALRLTGNSAFRNLLSGFYLPDAAAVLTANAALDNGRDVQRGANSRSSGNSWDGKPVDLFQGTEPSAAEGPRPADGGLPRSAFLLPRTAAGATMTEQHPG</sequence>
<keyword evidence="4" id="KW-0479">Metal-binding</keyword>
<evidence type="ECO:0000256" key="2">
    <source>
        <dbReference type="ARBA" id="ARBA00004613"/>
    </source>
</evidence>
<dbReference type="SUPFAM" id="SSF51126">
    <property type="entry name" value="Pectin lyase-like"/>
    <property type="match status" value="1"/>
</dbReference>
<dbReference type="Gene3D" id="2.160.20.10">
    <property type="entry name" value="Single-stranded right-handed beta-helix, Pectin lyase-like"/>
    <property type="match status" value="1"/>
</dbReference>
<comment type="similarity">
    <text evidence="8">Belongs to the polysaccharide lyase 9 family.</text>
</comment>
<keyword evidence="3" id="KW-0964">Secreted</keyword>
<gene>
    <name evidence="10" type="ORF">EDD39_6940</name>
</gene>